<dbReference type="Proteomes" id="UP001055072">
    <property type="component" value="Unassembled WGS sequence"/>
</dbReference>
<comment type="caution">
    <text evidence="1">The sequence shown here is derived from an EMBL/GenBank/DDBJ whole genome shotgun (WGS) entry which is preliminary data.</text>
</comment>
<gene>
    <name evidence="1" type="ORF">BDY19DRAFT_971723</name>
</gene>
<sequence length="433" mass="47587">MVSVKPSQYDFSGLNFETVHGISQTSDSNRSSRTSAQKKTMKKNTSSTNVNAGKSSPGEKMVYFRTKPCKHFFSERGCVKGSKCNFRHDKLEVEPVSSNATNSETSPREQRRRRPRKTPPHLHPSNNRHLGVDSNSTLAPGDTTYSKKTHTIAYRTIGGGVKISNAPTESEDIPSSALPTPLDSPPHHLPSSLTIEHAQLPPAYEDLDEATTTFYESSQSASASSPVMVPFPHSSAYQHWNSVEFWDVHLPLHVASLPFYPFNRHDPYTLHELGLAHLSPTPHRPMLPLPYPHPPLPGTVYWIPEVTDKTVYHQNPLPSTIDIHTPPVHDDVFPLDLHDSDSDFGSCGLHEGDPGVTEPLVEDIVSLSLPLIGKPITNTTTSKIGVWPLARPSSAPPLSPPLPLVSSMGDLHASWIRMSIDEGLCQVSSKESP</sequence>
<protein>
    <submittedName>
        <fullName evidence="1">Uncharacterized protein</fullName>
    </submittedName>
</protein>
<evidence type="ECO:0000313" key="2">
    <source>
        <dbReference type="Proteomes" id="UP001055072"/>
    </source>
</evidence>
<accession>A0ACB8TQS2</accession>
<evidence type="ECO:0000313" key="1">
    <source>
        <dbReference type="EMBL" id="KAI0084402.1"/>
    </source>
</evidence>
<dbReference type="EMBL" id="MU274943">
    <property type="protein sequence ID" value="KAI0084402.1"/>
    <property type="molecule type" value="Genomic_DNA"/>
</dbReference>
<keyword evidence="2" id="KW-1185">Reference proteome</keyword>
<name>A0ACB8TQS2_9APHY</name>
<reference evidence="1" key="1">
    <citation type="journal article" date="2021" name="Environ. Microbiol.">
        <title>Gene family expansions and transcriptome signatures uncover fungal adaptations to wood decay.</title>
        <authorList>
            <person name="Hage H."/>
            <person name="Miyauchi S."/>
            <person name="Viragh M."/>
            <person name="Drula E."/>
            <person name="Min B."/>
            <person name="Chaduli D."/>
            <person name="Navarro D."/>
            <person name="Favel A."/>
            <person name="Norest M."/>
            <person name="Lesage-Meessen L."/>
            <person name="Balint B."/>
            <person name="Merenyi Z."/>
            <person name="de Eugenio L."/>
            <person name="Morin E."/>
            <person name="Martinez A.T."/>
            <person name="Baldrian P."/>
            <person name="Stursova M."/>
            <person name="Martinez M.J."/>
            <person name="Novotny C."/>
            <person name="Magnuson J.K."/>
            <person name="Spatafora J.W."/>
            <person name="Maurice S."/>
            <person name="Pangilinan J."/>
            <person name="Andreopoulos W."/>
            <person name="LaButti K."/>
            <person name="Hundley H."/>
            <person name="Na H."/>
            <person name="Kuo A."/>
            <person name="Barry K."/>
            <person name="Lipzen A."/>
            <person name="Henrissat B."/>
            <person name="Riley R."/>
            <person name="Ahrendt S."/>
            <person name="Nagy L.G."/>
            <person name="Grigoriev I.V."/>
            <person name="Martin F."/>
            <person name="Rosso M.N."/>
        </authorList>
    </citation>
    <scope>NUCLEOTIDE SEQUENCE</scope>
    <source>
        <strain evidence="1">CBS 384.51</strain>
    </source>
</reference>
<organism evidence="1 2">
    <name type="scientific">Irpex rosettiformis</name>
    <dbReference type="NCBI Taxonomy" id="378272"/>
    <lineage>
        <taxon>Eukaryota</taxon>
        <taxon>Fungi</taxon>
        <taxon>Dikarya</taxon>
        <taxon>Basidiomycota</taxon>
        <taxon>Agaricomycotina</taxon>
        <taxon>Agaricomycetes</taxon>
        <taxon>Polyporales</taxon>
        <taxon>Irpicaceae</taxon>
        <taxon>Irpex</taxon>
    </lineage>
</organism>
<proteinExistence type="predicted"/>